<gene>
    <name evidence="2" type="ORF">K457DRAFT_341017</name>
</gene>
<sequence length="111" mass="12657">MKERDAVEGGGAAMTREKGEVEGRGPRVKGGRETKRKGEKKRKGRERKRKKREKERRRRKKERGCWMGRGREEGTKDKGGGGGNEGREQGNKGEREKGLRAVIIRQTKQGR</sequence>
<reference evidence="2 3" key="1">
    <citation type="submission" date="2016-05" db="EMBL/GenBank/DDBJ databases">
        <title>Genome sequencing reveals origins of a unique bacterial endosymbiosis in the earliest lineages of terrestrial Fungi.</title>
        <authorList>
            <consortium name="DOE Joint Genome Institute"/>
            <person name="Uehling J."/>
            <person name="Gryganskyi A."/>
            <person name="Hameed K."/>
            <person name="Tschaplinski T."/>
            <person name="Misztal P."/>
            <person name="Wu S."/>
            <person name="Desiro A."/>
            <person name="Vande Pol N."/>
            <person name="Du Z.-Y."/>
            <person name="Zienkiewicz A."/>
            <person name="Zienkiewicz K."/>
            <person name="Morin E."/>
            <person name="Tisserant E."/>
            <person name="Splivallo R."/>
            <person name="Hainaut M."/>
            <person name="Henrissat B."/>
            <person name="Ohm R."/>
            <person name="Kuo A."/>
            <person name="Yan J."/>
            <person name="Lipzen A."/>
            <person name="Nolan M."/>
            <person name="Labutti K."/>
            <person name="Barry K."/>
            <person name="Goldstein A."/>
            <person name="Labbe J."/>
            <person name="Schadt C."/>
            <person name="Tuskan G."/>
            <person name="Grigoriev I."/>
            <person name="Martin F."/>
            <person name="Vilgalys R."/>
            <person name="Bonito G."/>
        </authorList>
    </citation>
    <scope>NUCLEOTIDE SEQUENCE [LARGE SCALE GENOMIC DNA]</scope>
    <source>
        <strain evidence="2 3">AG-77</strain>
    </source>
</reference>
<protein>
    <submittedName>
        <fullName evidence="2">Uncharacterized protein</fullName>
    </submittedName>
</protein>
<feature type="compositionally biased region" description="Basic and acidic residues" evidence="1">
    <location>
        <begin position="15"/>
        <end position="33"/>
    </location>
</feature>
<dbReference type="EMBL" id="KV442027">
    <property type="protein sequence ID" value="OAQ31979.1"/>
    <property type="molecule type" value="Genomic_DNA"/>
</dbReference>
<feature type="region of interest" description="Disordered" evidence="1">
    <location>
        <begin position="1"/>
        <end position="111"/>
    </location>
</feature>
<evidence type="ECO:0000256" key="1">
    <source>
        <dbReference type="SAM" id="MobiDB-lite"/>
    </source>
</evidence>
<evidence type="ECO:0000313" key="2">
    <source>
        <dbReference type="EMBL" id="OAQ31979.1"/>
    </source>
</evidence>
<dbReference type="AlphaFoldDB" id="A0A197K6A8"/>
<feature type="compositionally biased region" description="Basic residues" evidence="1">
    <location>
        <begin position="34"/>
        <end position="62"/>
    </location>
</feature>
<organism evidence="2 3">
    <name type="scientific">Linnemannia elongata AG-77</name>
    <dbReference type="NCBI Taxonomy" id="1314771"/>
    <lineage>
        <taxon>Eukaryota</taxon>
        <taxon>Fungi</taxon>
        <taxon>Fungi incertae sedis</taxon>
        <taxon>Mucoromycota</taxon>
        <taxon>Mortierellomycotina</taxon>
        <taxon>Mortierellomycetes</taxon>
        <taxon>Mortierellales</taxon>
        <taxon>Mortierellaceae</taxon>
        <taxon>Linnemannia</taxon>
    </lineage>
</organism>
<keyword evidence="3" id="KW-1185">Reference proteome</keyword>
<name>A0A197K6A8_9FUNG</name>
<accession>A0A197K6A8</accession>
<evidence type="ECO:0000313" key="3">
    <source>
        <dbReference type="Proteomes" id="UP000078512"/>
    </source>
</evidence>
<proteinExistence type="predicted"/>
<feature type="compositionally biased region" description="Basic and acidic residues" evidence="1">
    <location>
        <begin position="69"/>
        <end position="99"/>
    </location>
</feature>
<dbReference type="Proteomes" id="UP000078512">
    <property type="component" value="Unassembled WGS sequence"/>
</dbReference>